<evidence type="ECO:0000313" key="6">
    <source>
        <dbReference type="Proteomes" id="UP000435112"/>
    </source>
</evidence>
<keyword evidence="5" id="KW-1185">Reference proteome</keyword>
<evidence type="ECO:0000313" key="5">
    <source>
        <dbReference type="Proteomes" id="UP000434957"/>
    </source>
</evidence>
<dbReference type="AlphaFoldDB" id="A0A6A4BGI4"/>
<organism evidence="3 5">
    <name type="scientific">Phytophthora rubi</name>
    <dbReference type="NCBI Taxonomy" id="129364"/>
    <lineage>
        <taxon>Eukaryota</taxon>
        <taxon>Sar</taxon>
        <taxon>Stramenopiles</taxon>
        <taxon>Oomycota</taxon>
        <taxon>Peronosporomycetes</taxon>
        <taxon>Peronosporales</taxon>
        <taxon>Peronosporaceae</taxon>
        <taxon>Phytophthora</taxon>
    </lineage>
</organism>
<dbReference type="Proteomes" id="UP000429607">
    <property type="component" value="Unassembled WGS sequence"/>
</dbReference>
<dbReference type="EMBL" id="QXFT01005541">
    <property type="protein sequence ID" value="KAE9272216.1"/>
    <property type="molecule type" value="Genomic_DNA"/>
</dbReference>
<protein>
    <submittedName>
        <fullName evidence="3">Uncharacterized protein</fullName>
    </submittedName>
</protein>
<name>A0A6A4BGI4_9STRA</name>
<dbReference type="Proteomes" id="UP000435112">
    <property type="component" value="Unassembled WGS sequence"/>
</dbReference>
<evidence type="ECO:0000313" key="2">
    <source>
        <dbReference type="EMBL" id="KAE8969564.1"/>
    </source>
</evidence>
<dbReference type="EMBL" id="QXFU01005547">
    <property type="protein sequence ID" value="KAE8963955.1"/>
    <property type="molecule type" value="Genomic_DNA"/>
</dbReference>
<dbReference type="OrthoDB" id="10277987at2759"/>
<sequence>MIHVADLSDFENFLKGLNDSTISVTKLVDNMDSPKRASSILIVQF</sequence>
<dbReference type="EMBL" id="QXFV01004450">
    <property type="protein sequence ID" value="KAE8969564.1"/>
    <property type="molecule type" value="Genomic_DNA"/>
</dbReference>
<accession>A0A6A4BGI4</accession>
<evidence type="ECO:0000313" key="3">
    <source>
        <dbReference type="EMBL" id="KAE9272216.1"/>
    </source>
</evidence>
<gene>
    <name evidence="2" type="ORF">PR001_g27465</name>
    <name evidence="1" type="ORF">PR002_g29121</name>
    <name evidence="3" type="ORF">PR003_g30276</name>
</gene>
<evidence type="ECO:0000313" key="1">
    <source>
        <dbReference type="EMBL" id="KAE8963955.1"/>
    </source>
</evidence>
<evidence type="ECO:0000313" key="4">
    <source>
        <dbReference type="Proteomes" id="UP000429607"/>
    </source>
</evidence>
<reference evidence="3 5" key="1">
    <citation type="submission" date="2018-08" db="EMBL/GenBank/DDBJ databases">
        <title>Genomic investigation of the strawberry pathogen Phytophthora fragariae indicates pathogenicity is determined by transcriptional variation in three key races.</title>
        <authorList>
            <person name="Adams T.M."/>
            <person name="Armitage A.D."/>
            <person name="Sobczyk M.K."/>
            <person name="Bates H.J."/>
            <person name="Dunwell J.M."/>
            <person name="Nellist C.F."/>
            <person name="Harrison R.J."/>
        </authorList>
    </citation>
    <scope>NUCLEOTIDE SEQUENCE [LARGE SCALE GENOMIC DNA]</scope>
    <source>
        <strain evidence="2 4">SCRP249</strain>
        <strain evidence="1 6">SCRP324</strain>
        <strain evidence="3 5">SCRP333</strain>
    </source>
</reference>
<dbReference type="Proteomes" id="UP000434957">
    <property type="component" value="Unassembled WGS sequence"/>
</dbReference>
<comment type="caution">
    <text evidence="3">The sequence shown here is derived from an EMBL/GenBank/DDBJ whole genome shotgun (WGS) entry which is preliminary data.</text>
</comment>
<proteinExistence type="predicted"/>